<feature type="transmembrane region" description="Helical" evidence="12">
    <location>
        <begin position="271"/>
        <end position="293"/>
    </location>
</feature>
<keyword evidence="5 12" id="KW-0812">Transmembrane</keyword>
<comment type="similarity">
    <text evidence="2 11">Belongs to the sodium:solute symporter (SSF) (TC 2.A.21) family.</text>
</comment>
<evidence type="ECO:0000313" key="14">
    <source>
        <dbReference type="Proteomes" id="UP000194873"/>
    </source>
</evidence>
<evidence type="ECO:0000256" key="6">
    <source>
        <dbReference type="ARBA" id="ARBA00022989"/>
    </source>
</evidence>
<dbReference type="PANTHER" id="PTHR42985:SF47">
    <property type="entry name" value="INTEGRAL MEMBRANE TRANSPORT PROTEIN"/>
    <property type="match status" value="1"/>
</dbReference>
<feature type="transmembrane region" description="Helical" evidence="12">
    <location>
        <begin position="232"/>
        <end position="250"/>
    </location>
</feature>
<keyword evidence="14" id="KW-1185">Reference proteome</keyword>
<dbReference type="GO" id="GO:0006814">
    <property type="term" value="P:sodium ion transport"/>
    <property type="evidence" value="ECO:0007669"/>
    <property type="project" value="UniProtKB-KW"/>
</dbReference>
<dbReference type="CDD" id="cd10326">
    <property type="entry name" value="SLC5sbd_NIS-like"/>
    <property type="match status" value="1"/>
</dbReference>
<protein>
    <submittedName>
        <fullName evidence="13">Sodium:solute symporter</fullName>
    </submittedName>
</protein>
<feature type="transmembrane region" description="Helical" evidence="12">
    <location>
        <begin position="463"/>
        <end position="482"/>
    </location>
</feature>
<gene>
    <name evidence="13" type="ORF">BXP70_18395</name>
</gene>
<name>A0A243WBZ2_9BACT</name>
<feature type="transmembrane region" description="Helical" evidence="12">
    <location>
        <begin position="152"/>
        <end position="170"/>
    </location>
</feature>
<dbReference type="InterPro" id="IPR051163">
    <property type="entry name" value="Sodium:Solute_Symporter_SSF"/>
</dbReference>
<dbReference type="GO" id="GO:0015293">
    <property type="term" value="F:symporter activity"/>
    <property type="evidence" value="ECO:0007669"/>
    <property type="project" value="TreeGrafter"/>
</dbReference>
<accession>A0A243WBZ2</accession>
<proteinExistence type="inferred from homology"/>
<evidence type="ECO:0000256" key="10">
    <source>
        <dbReference type="ARBA" id="ARBA00023201"/>
    </source>
</evidence>
<evidence type="ECO:0000256" key="7">
    <source>
        <dbReference type="ARBA" id="ARBA00023053"/>
    </source>
</evidence>
<feature type="transmembrane region" description="Helical" evidence="12">
    <location>
        <begin position="378"/>
        <end position="397"/>
    </location>
</feature>
<organism evidence="13 14">
    <name type="scientific">Hymenobacter crusticola</name>
    <dbReference type="NCBI Taxonomy" id="1770526"/>
    <lineage>
        <taxon>Bacteria</taxon>
        <taxon>Pseudomonadati</taxon>
        <taxon>Bacteroidota</taxon>
        <taxon>Cytophagia</taxon>
        <taxon>Cytophagales</taxon>
        <taxon>Hymenobacteraceae</taxon>
        <taxon>Hymenobacter</taxon>
    </lineage>
</organism>
<dbReference type="Proteomes" id="UP000194873">
    <property type="component" value="Unassembled WGS sequence"/>
</dbReference>
<comment type="caution">
    <text evidence="13">The sequence shown here is derived from an EMBL/GenBank/DDBJ whole genome shotgun (WGS) entry which is preliminary data.</text>
</comment>
<evidence type="ECO:0000256" key="9">
    <source>
        <dbReference type="ARBA" id="ARBA00023136"/>
    </source>
</evidence>
<dbReference type="InterPro" id="IPR001734">
    <property type="entry name" value="Na/solute_symporter"/>
</dbReference>
<dbReference type="AlphaFoldDB" id="A0A243WBZ2"/>
<evidence type="ECO:0000256" key="5">
    <source>
        <dbReference type="ARBA" id="ARBA00022692"/>
    </source>
</evidence>
<comment type="subcellular location">
    <subcellularLocation>
        <location evidence="1">Cell membrane</location>
        <topology evidence="1">Multi-pass membrane protein</topology>
    </subcellularLocation>
</comment>
<feature type="transmembrane region" description="Helical" evidence="12">
    <location>
        <begin position="6"/>
        <end position="24"/>
    </location>
</feature>
<dbReference type="GO" id="GO:0005886">
    <property type="term" value="C:plasma membrane"/>
    <property type="evidence" value="ECO:0007669"/>
    <property type="project" value="UniProtKB-SubCell"/>
</dbReference>
<feature type="transmembrane region" description="Helical" evidence="12">
    <location>
        <begin position="119"/>
        <end position="146"/>
    </location>
</feature>
<evidence type="ECO:0000256" key="8">
    <source>
        <dbReference type="ARBA" id="ARBA00023065"/>
    </source>
</evidence>
<keyword evidence="9 12" id="KW-0472">Membrane</keyword>
<dbReference type="PANTHER" id="PTHR42985">
    <property type="entry name" value="SODIUM-COUPLED MONOCARBOXYLATE TRANSPORTER"/>
    <property type="match status" value="1"/>
</dbReference>
<feature type="transmembrane region" description="Helical" evidence="12">
    <location>
        <begin position="45"/>
        <end position="67"/>
    </location>
</feature>
<evidence type="ECO:0000256" key="4">
    <source>
        <dbReference type="ARBA" id="ARBA00022475"/>
    </source>
</evidence>
<dbReference type="EMBL" id="MTSE01000010">
    <property type="protein sequence ID" value="OUJ72528.1"/>
    <property type="molecule type" value="Genomic_DNA"/>
</dbReference>
<keyword evidence="6 12" id="KW-1133">Transmembrane helix</keyword>
<dbReference type="Pfam" id="PF00474">
    <property type="entry name" value="SSF"/>
    <property type="match status" value="1"/>
</dbReference>
<keyword evidence="10" id="KW-0739">Sodium transport</keyword>
<evidence type="ECO:0000256" key="2">
    <source>
        <dbReference type="ARBA" id="ARBA00006434"/>
    </source>
</evidence>
<keyword evidence="7" id="KW-0915">Sodium</keyword>
<feature type="transmembrane region" description="Helical" evidence="12">
    <location>
        <begin position="182"/>
        <end position="200"/>
    </location>
</feature>
<keyword evidence="3" id="KW-0813">Transport</keyword>
<dbReference type="Gene3D" id="1.20.1730.10">
    <property type="entry name" value="Sodium/glucose cotransporter"/>
    <property type="match status" value="1"/>
</dbReference>
<reference evidence="13 14" key="1">
    <citation type="submission" date="2017-01" db="EMBL/GenBank/DDBJ databases">
        <title>A new Hymenobacter.</title>
        <authorList>
            <person name="Liang Y."/>
            <person name="Feng F."/>
        </authorList>
    </citation>
    <scope>NUCLEOTIDE SEQUENCE [LARGE SCALE GENOMIC DNA]</scope>
    <source>
        <strain evidence="13">MIMBbqt21</strain>
    </source>
</reference>
<keyword evidence="4" id="KW-1003">Cell membrane</keyword>
<evidence type="ECO:0000313" key="13">
    <source>
        <dbReference type="EMBL" id="OUJ72528.1"/>
    </source>
</evidence>
<feature type="transmembrane region" description="Helical" evidence="12">
    <location>
        <begin position="435"/>
        <end position="451"/>
    </location>
</feature>
<keyword evidence="8" id="KW-0406">Ion transport</keyword>
<evidence type="ECO:0000256" key="3">
    <source>
        <dbReference type="ARBA" id="ARBA00022448"/>
    </source>
</evidence>
<feature type="transmembrane region" description="Helical" evidence="12">
    <location>
        <begin position="326"/>
        <end position="346"/>
    </location>
</feature>
<feature type="transmembrane region" description="Helical" evidence="12">
    <location>
        <begin position="73"/>
        <end position="98"/>
    </location>
</feature>
<evidence type="ECO:0000256" key="1">
    <source>
        <dbReference type="ARBA" id="ARBA00004651"/>
    </source>
</evidence>
<feature type="transmembrane region" description="Helical" evidence="12">
    <location>
        <begin position="403"/>
        <end position="423"/>
    </location>
</feature>
<dbReference type="OrthoDB" id="891563at2"/>
<dbReference type="InterPro" id="IPR038377">
    <property type="entry name" value="Na/Glc_symporter_sf"/>
</dbReference>
<evidence type="ECO:0000256" key="11">
    <source>
        <dbReference type="RuleBase" id="RU362091"/>
    </source>
</evidence>
<dbReference type="PROSITE" id="PS50283">
    <property type="entry name" value="NA_SOLUT_SYMP_3"/>
    <property type="match status" value="1"/>
</dbReference>
<dbReference type="RefSeq" id="WP_086595570.1">
    <property type="nucleotide sequence ID" value="NZ_MTSE01000010.1"/>
</dbReference>
<sequence length="494" mass="54867">MSPTLVLSLIAGYFTVLIIISLLTSRKATSESFFIANRNAPWYMVAFAMIGTSLSGVTFISVPGMVMGQAWSYMAVVFGYIIGYLVIGTVLMPLYYRLQLVSIYTYLEQRFGFWSYKTGAFFFLLSRAIGAAFRLFLVAGVLQFAVFDAMGVPFAVTVSVSILLIYLYTFRGGLKTILWTDAFQTLAMLTCVGVSIYLISSELNLGFKQMVQTVRDSDMSRIYFSDLKDDKFFWKQFASGAFITIVMTGLDQDLMQKNLSCRNLQEAQKNMFWFTISIVLVNVFFLSLGVLLYKFAAAKGIQLPTNSATGKIIGDNVFPLLATEHFTLFAGIVFILGIIAVTYASADSALTALTTSFCVDFLDIKRFPEQQQARYRKLAHLAFSVILILIILIFKAINDQSVITAVFKAAGYTYGPLLGLYSFGLFSRRALNDKLVPYICVACPILTFIINANSKAWFGGYEFGFEILIVNGLMTFLGLLAISRPASLPVNSAR</sequence>
<evidence type="ECO:0000256" key="12">
    <source>
        <dbReference type="SAM" id="Phobius"/>
    </source>
</evidence>